<proteinExistence type="predicted"/>
<sequence>MEQKMAHMPDDVKLPASQVGTGDMQNIGLTPSEFAKSFQYRERVNDICNMHQTNWLATENELSQEAQQAVAVLAKDSGQPESKVIADVYEAAPGVDAANIADDEDRYGNLDEYGEPLPPLGDRNNGSGDDDDWDDSHVS</sequence>
<dbReference type="Proteomes" id="UP000191686">
    <property type="component" value="Unassembled WGS sequence"/>
</dbReference>
<gene>
    <name evidence="2" type="ORF">UE95_037410</name>
</gene>
<dbReference type="RefSeq" id="WP_042973556.1">
    <property type="nucleotide sequence ID" value="NZ_JYMX02000054.1"/>
</dbReference>
<feature type="compositionally biased region" description="Acidic residues" evidence="1">
    <location>
        <begin position="128"/>
        <end position="139"/>
    </location>
</feature>
<dbReference type="AlphaFoldDB" id="A0ABD4URH8"/>
<reference evidence="2 3" key="2">
    <citation type="journal article" date="2017" name="Front. Microbiol.">
        <title>Genomics Reveals a Unique Clone of Burkholderia cenocepacia Harboring an Actively Excising Novel Genomic Island.</title>
        <authorList>
            <person name="Patil P.P."/>
            <person name="Mali S."/>
            <person name="Midha S."/>
            <person name="Gautam V."/>
            <person name="Dash L."/>
            <person name="Kumar S."/>
            <person name="Shastri J."/>
            <person name="Singhal L."/>
            <person name="Patil P.B."/>
        </authorList>
    </citation>
    <scope>NUCLEOTIDE SEQUENCE [LARGE SCALE GENOMIC DNA]</scope>
    <source>
        <strain evidence="2 3">BC-19</strain>
    </source>
</reference>
<organism evidence="2 3">
    <name type="scientific">Burkholderia cenocepacia</name>
    <dbReference type="NCBI Taxonomy" id="95486"/>
    <lineage>
        <taxon>Bacteria</taxon>
        <taxon>Pseudomonadati</taxon>
        <taxon>Pseudomonadota</taxon>
        <taxon>Betaproteobacteria</taxon>
        <taxon>Burkholderiales</taxon>
        <taxon>Burkholderiaceae</taxon>
        <taxon>Burkholderia</taxon>
        <taxon>Burkholderia cepacia complex</taxon>
    </lineage>
</organism>
<comment type="caution">
    <text evidence="2">The sequence shown here is derived from an EMBL/GenBank/DDBJ whole genome shotgun (WGS) entry which is preliminary data.</text>
</comment>
<evidence type="ECO:0000313" key="2">
    <source>
        <dbReference type="EMBL" id="MCW3716968.1"/>
    </source>
</evidence>
<evidence type="ECO:0000313" key="3">
    <source>
        <dbReference type="Proteomes" id="UP000191686"/>
    </source>
</evidence>
<evidence type="ECO:0000256" key="1">
    <source>
        <dbReference type="SAM" id="MobiDB-lite"/>
    </source>
</evidence>
<dbReference type="EMBL" id="JYMX02000054">
    <property type="protein sequence ID" value="MCW3716968.1"/>
    <property type="molecule type" value="Genomic_DNA"/>
</dbReference>
<name>A0ABD4URH8_9BURK</name>
<accession>A0ABD4URH8</accession>
<protein>
    <submittedName>
        <fullName evidence="2">Uncharacterized protein</fullName>
    </submittedName>
</protein>
<feature type="region of interest" description="Disordered" evidence="1">
    <location>
        <begin position="96"/>
        <end position="139"/>
    </location>
</feature>
<reference evidence="2 3" key="1">
    <citation type="journal article" date="2017" name="Front. Microbiol.">
        <title>Genomics reveals a unique clone of Burkholderia cenocepacia harbouring an actively excising novel genomic island.</title>
        <authorList>
            <person name="Patil P."/>
            <person name="Mali S."/>
            <person name="Midha S."/>
            <person name="Gautam V."/>
            <person name="Dash L."/>
            <person name="Kumar S."/>
            <person name="Shastri J."/>
            <person name="Singhal L."/>
            <person name="Patil P.B."/>
        </authorList>
    </citation>
    <scope>NUCLEOTIDE SEQUENCE [LARGE SCALE GENOMIC DNA]</scope>
    <source>
        <strain evidence="2 3">BC-19</strain>
    </source>
</reference>